<evidence type="ECO:0000256" key="1">
    <source>
        <dbReference type="ARBA" id="ARBA00006594"/>
    </source>
</evidence>
<feature type="compositionally biased region" description="Basic and acidic residues" evidence="7">
    <location>
        <begin position="608"/>
        <end position="624"/>
    </location>
</feature>
<comment type="catalytic activity">
    <reaction evidence="6">
        <text>a 2'-deoxyadenosine in DNA + S-adenosyl-L-methionine = an N(6)-methyl-2'-deoxyadenosine in DNA + S-adenosyl-L-homocysteine + H(+)</text>
        <dbReference type="Rhea" id="RHEA:15197"/>
        <dbReference type="Rhea" id="RHEA-COMP:12418"/>
        <dbReference type="Rhea" id="RHEA-COMP:12419"/>
        <dbReference type="ChEBI" id="CHEBI:15378"/>
        <dbReference type="ChEBI" id="CHEBI:57856"/>
        <dbReference type="ChEBI" id="CHEBI:59789"/>
        <dbReference type="ChEBI" id="CHEBI:90615"/>
        <dbReference type="ChEBI" id="CHEBI:90616"/>
        <dbReference type="EC" id="2.1.1.72"/>
    </reaction>
</comment>
<evidence type="ECO:0000256" key="4">
    <source>
        <dbReference type="ARBA" id="ARBA00022679"/>
    </source>
</evidence>
<dbReference type="PRINTS" id="PR00506">
    <property type="entry name" value="D21N6MTFRASE"/>
</dbReference>
<dbReference type="InterPro" id="IPR002295">
    <property type="entry name" value="N4/N6-MTase_EcoPI_Mod-like"/>
</dbReference>
<feature type="compositionally biased region" description="Basic and acidic residues" evidence="7">
    <location>
        <begin position="632"/>
        <end position="648"/>
    </location>
</feature>
<dbReference type="InterPro" id="IPR029063">
    <property type="entry name" value="SAM-dependent_MTases_sf"/>
</dbReference>
<dbReference type="EMBL" id="JAIRAU010000028">
    <property type="protein sequence ID" value="MBZ5712103.1"/>
    <property type="molecule type" value="Genomic_DNA"/>
</dbReference>
<dbReference type="Gene3D" id="3.40.50.150">
    <property type="entry name" value="Vaccinia Virus protein VP39"/>
    <property type="match status" value="1"/>
</dbReference>
<keyword evidence="10" id="KW-1185">Reference proteome</keyword>
<feature type="compositionally biased region" description="Basic and acidic residues" evidence="7">
    <location>
        <begin position="656"/>
        <end position="672"/>
    </location>
</feature>
<dbReference type="InterPro" id="IPR002941">
    <property type="entry name" value="DNA_methylase_N4/N6"/>
</dbReference>
<feature type="domain" description="DNA methylase N-4/N-6" evidence="8">
    <location>
        <begin position="75"/>
        <end position="324"/>
    </location>
</feature>
<gene>
    <name evidence="9" type="ORF">K7C98_22900</name>
</gene>
<evidence type="ECO:0000256" key="5">
    <source>
        <dbReference type="ARBA" id="ARBA00022691"/>
    </source>
</evidence>
<evidence type="ECO:0000256" key="7">
    <source>
        <dbReference type="SAM" id="MobiDB-lite"/>
    </source>
</evidence>
<protein>
    <recommendedName>
        <fullName evidence="2">site-specific DNA-methyltransferase (adenine-specific)</fullName>
        <ecNumber evidence="2">2.1.1.72</ecNumber>
    </recommendedName>
</protein>
<evidence type="ECO:0000256" key="6">
    <source>
        <dbReference type="ARBA" id="ARBA00047942"/>
    </source>
</evidence>
<evidence type="ECO:0000313" key="10">
    <source>
        <dbReference type="Proteomes" id="UP001139031"/>
    </source>
</evidence>
<organism evidence="9 10">
    <name type="scientific">Nannocystis pusilla</name>
    <dbReference type="NCBI Taxonomy" id="889268"/>
    <lineage>
        <taxon>Bacteria</taxon>
        <taxon>Pseudomonadati</taxon>
        <taxon>Myxococcota</taxon>
        <taxon>Polyangia</taxon>
        <taxon>Nannocystales</taxon>
        <taxon>Nannocystaceae</taxon>
        <taxon>Nannocystis</taxon>
    </lineage>
</organism>
<feature type="region of interest" description="Disordered" evidence="7">
    <location>
        <begin position="558"/>
        <end position="690"/>
    </location>
</feature>
<feature type="compositionally biased region" description="Basic and acidic residues" evidence="7">
    <location>
        <begin position="584"/>
        <end position="600"/>
    </location>
</feature>
<keyword evidence="3" id="KW-0489">Methyltransferase</keyword>
<evidence type="ECO:0000256" key="3">
    <source>
        <dbReference type="ARBA" id="ARBA00022603"/>
    </source>
</evidence>
<comment type="similarity">
    <text evidence="1">Belongs to the N(4)/N(6)-methyltransferase family.</text>
</comment>
<dbReference type="Pfam" id="PF01555">
    <property type="entry name" value="N6_N4_Mtase"/>
    <property type="match status" value="1"/>
</dbReference>
<proteinExistence type="inferred from homology"/>
<evidence type="ECO:0000313" key="9">
    <source>
        <dbReference type="EMBL" id="MBZ5712103.1"/>
    </source>
</evidence>
<dbReference type="PROSITE" id="PS00092">
    <property type="entry name" value="N6_MTASE"/>
    <property type="match status" value="1"/>
</dbReference>
<sequence>MSRPRSAGGAVEVVWPGKYGPDGQRVEVPARTLALEVEQVIGGGEAEPARAPGLLIAGDNLLAMDALMATHAGTIDLVYIDPPFATGHEFERTTRVGADAEGPELRSRAYSDRWPGGVAGLLQMLDPRLRRIHRLLAPHGSLYVHVDPIVGHAVKLLLDEIFGPGCFQREIVWRVGWVSGFKARANNWIRNHDLIYFYVKDPQRFVFHRQVNPHPEEYRRRKGEGDQQGGVPVEDVWNASPAEWRLRGPASLDSIQIKSFSREKTGWATQKNESLLRRIVAASSDEGALVADFFCGAGTTLAAAHALGRRWIGCDSAAAAVELAHVRMAEKTGANFVRAGLGPGERELWLAGQGEAWPLPVLRRRAAQVAERPLSGIAGDTAVLVGPLAGAVAAGEVAAAAASAAALGLRRLEVLAWAWAFPAGFDLSQGTGIEVVCLQLRRALLDPRGDAGEAPWSERPVVAVAFAVEATEAGRRVRATLVSARFSAPSQASAALQASDDPRAGVEAWSLAIEETSGEGAGASGVVGGAASEFASVDANDAGQPGSVVAGVRGSGEGQWEAMAGDGEAARERATTSGDVGGARSRESEVAGGEEQREAGTGDGSGRGPRESEVASGEEQREAGTGDGSGRGPRDSEVASGEEQREAGTGDGSGRGPRDSEVASGEEQREAGTGDGSGRGPHRPVFAAARTRNRRELDGDSGWLALRGPGPWTARVRVLDVLGGESWHAWRIKHGPTDIVVRTCV</sequence>
<keyword evidence="4" id="KW-0808">Transferase</keyword>
<dbReference type="EC" id="2.1.1.72" evidence="2"/>
<dbReference type="RefSeq" id="WP_224193864.1">
    <property type="nucleotide sequence ID" value="NZ_JAIRAU010000028.1"/>
</dbReference>
<evidence type="ECO:0000259" key="8">
    <source>
        <dbReference type="Pfam" id="PF01555"/>
    </source>
</evidence>
<accession>A0ABS7TV17</accession>
<dbReference type="InterPro" id="IPR002052">
    <property type="entry name" value="DNA_methylase_N6_adenine_CS"/>
</dbReference>
<comment type="caution">
    <text evidence="9">The sequence shown here is derived from an EMBL/GenBank/DDBJ whole genome shotgun (WGS) entry which is preliminary data.</text>
</comment>
<evidence type="ECO:0000256" key="2">
    <source>
        <dbReference type="ARBA" id="ARBA00011900"/>
    </source>
</evidence>
<keyword evidence="5" id="KW-0949">S-adenosyl-L-methionine</keyword>
<dbReference type="Proteomes" id="UP001139031">
    <property type="component" value="Unassembled WGS sequence"/>
</dbReference>
<name>A0ABS7TV17_9BACT</name>
<dbReference type="SUPFAM" id="SSF53335">
    <property type="entry name" value="S-adenosyl-L-methionine-dependent methyltransferases"/>
    <property type="match status" value="1"/>
</dbReference>
<reference evidence="9" key="1">
    <citation type="submission" date="2021-08" db="EMBL/GenBank/DDBJ databases">
        <authorList>
            <person name="Stevens D.C."/>
        </authorList>
    </citation>
    <scope>NUCLEOTIDE SEQUENCE</scope>
    <source>
        <strain evidence="9">DSM 53165</strain>
    </source>
</reference>